<sequence>MTNGRKIRQPPNNEIAVVTGATGGIGSKIAHGLAFRGYDVVIAARDIKRGNELMNEIQTKLAESPVNSTSRNEAVPVITFVEYHADKPQSALDVASSVQRLVKEDGSGTKRQLTVLINNAGIMGKEKPLTMRVNLIGPVLLTLSLLPLLNFTTNDGKLNNVSAPTVINVGSSAHLRATQVIDNDIPLNENDSYIDNLPGIPDSDLSTYGQSKLALMQFSTLLRRWQPQSGNAVHIQDAHPGLVWTPLLRNHIGEKVTNTLQRSGLAKLIYKTPEEGAQSILASLDYAQRQSTASTDASSRQQLYFVNGKPCGYGAAKESRDIDASIQLWKEVIGPELKGVVSLPDGWGEG</sequence>
<dbReference type="PANTHER" id="PTHR24320:SF148">
    <property type="entry name" value="NAD(P)-BINDING ROSSMANN-FOLD SUPERFAMILY PROTEIN"/>
    <property type="match status" value="1"/>
</dbReference>
<dbReference type="InterPro" id="IPR036291">
    <property type="entry name" value="NAD(P)-bd_dom_sf"/>
</dbReference>
<comment type="similarity">
    <text evidence="1">Belongs to the short-chain dehydrogenases/reductases (SDR) family.</text>
</comment>
<dbReference type="STRING" id="35128.B8C7A1"/>
<dbReference type="Gene3D" id="3.40.50.720">
    <property type="entry name" value="NAD(P)-binding Rossmann-like Domain"/>
    <property type="match status" value="1"/>
</dbReference>
<dbReference type="PROSITE" id="PS00061">
    <property type="entry name" value="ADH_SHORT"/>
    <property type="match status" value="1"/>
</dbReference>
<dbReference type="RefSeq" id="XP_002292090.1">
    <property type="nucleotide sequence ID" value="XM_002292054.1"/>
</dbReference>
<organism evidence="3 4">
    <name type="scientific">Thalassiosira pseudonana</name>
    <name type="common">Marine diatom</name>
    <name type="synonym">Cyclotella nana</name>
    <dbReference type="NCBI Taxonomy" id="35128"/>
    <lineage>
        <taxon>Eukaryota</taxon>
        <taxon>Sar</taxon>
        <taxon>Stramenopiles</taxon>
        <taxon>Ochrophyta</taxon>
        <taxon>Bacillariophyta</taxon>
        <taxon>Coscinodiscophyceae</taxon>
        <taxon>Thalassiosirophycidae</taxon>
        <taxon>Thalassiosirales</taxon>
        <taxon>Thalassiosiraceae</taxon>
        <taxon>Thalassiosira</taxon>
    </lineage>
</organism>
<reference evidence="3 4" key="1">
    <citation type="journal article" date="2004" name="Science">
        <title>The genome of the diatom Thalassiosira pseudonana: ecology, evolution, and metabolism.</title>
        <authorList>
            <person name="Armbrust E.V."/>
            <person name="Berges J.A."/>
            <person name="Bowler C."/>
            <person name="Green B.R."/>
            <person name="Martinez D."/>
            <person name="Putnam N.H."/>
            <person name="Zhou S."/>
            <person name="Allen A.E."/>
            <person name="Apt K.E."/>
            <person name="Bechner M."/>
            <person name="Brzezinski M.A."/>
            <person name="Chaal B.K."/>
            <person name="Chiovitti A."/>
            <person name="Davis A.K."/>
            <person name="Demarest M.S."/>
            <person name="Detter J.C."/>
            <person name="Glavina T."/>
            <person name="Goodstein D."/>
            <person name="Hadi M.Z."/>
            <person name="Hellsten U."/>
            <person name="Hildebrand M."/>
            <person name="Jenkins B.D."/>
            <person name="Jurka J."/>
            <person name="Kapitonov V.V."/>
            <person name="Kroger N."/>
            <person name="Lau W.W."/>
            <person name="Lane T.W."/>
            <person name="Larimer F.W."/>
            <person name="Lippmeier J.C."/>
            <person name="Lucas S."/>
            <person name="Medina M."/>
            <person name="Montsant A."/>
            <person name="Obornik M."/>
            <person name="Parker M.S."/>
            <person name="Palenik B."/>
            <person name="Pazour G.J."/>
            <person name="Richardson P.M."/>
            <person name="Rynearson T.A."/>
            <person name="Saito M.A."/>
            <person name="Schwartz D.C."/>
            <person name="Thamatrakoln K."/>
            <person name="Valentin K."/>
            <person name="Vardi A."/>
            <person name="Wilkerson F.P."/>
            <person name="Rokhsar D.S."/>
        </authorList>
    </citation>
    <scope>NUCLEOTIDE SEQUENCE [LARGE SCALE GENOMIC DNA]</scope>
    <source>
        <strain evidence="3 4">CCMP1335</strain>
    </source>
</reference>
<dbReference type="PRINTS" id="PR00081">
    <property type="entry name" value="GDHRDH"/>
</dbReference>
<dbReference type="SUPFAM" id="SSF51735">
    <property type="entry name" value="NAD(P)-binding Rossmann-fold domains"/>
    <property type="match status" value="1"/>
</dbReference>
<dbReference type="InterPro" id="IPR002347">
    <property type="entry name" value="SDR_fam"/>
</dbReference>
<dbReference type="PaxDb" id="35128-Thaps23820"/>
<evidence type="ECO:0000313" key="3">
    <source>
        <dbReference type="EMBL" id="EED90941.1"/>
    </source>
</evidence>
<dbReference type="GO" id="GO:0016491">
    <property type="term" value="F:oxidoreductase activity"/>
    <property type="evidence" value="ECO:0007669"/>
    <property type="project" value="UniProtKB-KW"/>
</dbReference>
<proteinExistence type="inferred from homology"/>
<dbReference type="HOGENOM" id="CLU_793422_0_0_1"/>
<protein>
    <submittedName>
        <fullName evidence="3">Uncharacterized protein</fullName>
    </submittedName>
</protein>
<dbReference type="EMBL" id="CM000644">
    <property type="protein sequence ID" value="EED90941.1"/>
    <property type="molecule type" value="Genomic_DNA"/>
</dbReference>
<dbReference type="InterPro" id="IPR020904">
    <property type="entry name" value="Sc_DH/Rdtase_CS"/>
</dbReference>
<dbReference type="PANTHER" id="PTHR24320">
    <property type="entry name" value="RETINOL DEHYDROGENASE"/>
    <property type="match status" value="1"/>
</dbReference>
<keyword evidence="4" id="KW-1185">Reference proteome</keyword>
<dbReference type="OMA" id="NAANRIM"/>
<dbReference type="GeneID" id="7449850"/>
<evidence type="ECO:0000256" key="2">
    <source>
        <dbReference type="ARBA" id="ARBA00023002"/>
    </source>
</evidence>
<name>B8C7A1_THAPS</name>
<evidence type="ECO:0000256" key="1">
    <source>
        <dbReference type="ARBA" id="ARBA00006484"/>
    </source>
</evidence>
<keyword evidence="2" id="KW-0560">Oxidoreductase</keyword>
<dbReference type="Pfam" id="PF00106">
    <property type="entry name" value="adh_short"/>
    <property type="match status" value="1"/>
</dbReference>
<dbReference type="eggNOG" id="KOG1208">
    <property type="taxonomic scope" value="Eukaryota"/>
</dbReference>
<dbReference type="KEGG" id="tps:THAPSDRAFT_23820"/>
<gene>
    <name evidence="3" type="ORF">THAPSDRAFT_23820</name>
</gene>
<dbReference type="InParanoid" id="B8C7A1"/>
<evidence type="ECO:0000313" key="4">
    <source>
        <dbReference type="Proteomes" id="UP000001449"/>
    </source>
</evidence>
<dbReference type="AlphaFoldDB" id="B8C7A1"/>
<dbReference type="Proteomes" id="UP000001449">
    <property type="component" value="Chromosome 8"/>
</dbReference>
<accession>B8C7A1</accession>
<reference evidence="3 4" key="2">
    <citation type="journal article" date="2008" name="Nature">
        <title>The Phaeodactylum genome reveals the evolutionary history of diatom genomes.</title>
        <authorList>
            <person name="Bowler C."/>
            <person name="Allen A.E."/>
            <person name="Badger J.H."/>
            <person name="Grimwood J."/>
            <person name="Jabbari K."/>
            <person name="Kuo A."/>
            <person name="Maheswari U."/>
            <person name="Martens C."/>
            <person name="Maumus F."/>
            <person name="Otillar R.P."/>
            <person name="Rayko E."/>
            <person name="Salamov A."/>
            <person name="Vandepoele K."/>
            <person name="Beszteri B."/>
            <person name="Gruber A."/>
            <person name="Heijde M."/>
            <person name="Katinka M."/>
            <person name="Mock T."/>
            <person name="Valentin K."/>
            <person name="Verret F."/>
            <person name="Berges J.A."/>
            <person name="Brownlee C."/>
            <person name="Cadoret J.P."/>
            <person name="Chiovitti A."/>
            <person name="Choi C.J."/>
            <person name="Coesel S."/>
            <person name="De Martino A."/>
            <person name="Detter J.C."/>
            <person name="Durkin C."/>
            <person name="Falciatore A."/>
            <person name="Fournet J."/>
            <person name="Haruta M."/>
            <person name="Huysman M.J."/>
            <person name="Jenkins B.D."/>
            <person name="Jiroutova K."/>
            <person name="Jorgensen R.E."/>
            <person name="Joubert Y."/>
            <person name="Kaplan A."/>
            <person name="Kroger N."/>
            <person name="Kroth P.G."/>
            <person name="La Roche J."/>
            <person name="Lindquist E."/>
            <person name="Lommer M."/>
            <person name="Martin-Jezequel V."/>
            <person name="Lopez P.J."/>
            <person name="Lucas S."/>
            <person name="Mangogna M."/>
            <person name="McGinnis K."/>
            <person name="Medlin L.K."/>
            <person name="Montsant A."/>
            <person name="Oudot-Le Secq M.P."/>
            <person name="Napoli C."/>
            <person name="Obornik M."/>
            <person name="Parker M.S."/>
            <person name="Petit J.L."/>
            <person name="Porcel B.M."/>
            <person name="Poulsen N."/>
            <person name="Robison M."/>
            <person name="Rychlewski L."/>
            <person name="Rynearson T.A."/>
            <person name="Schmutz J."/>
            <person name="Shapiro H."/>
            <person name="Siaut M."/>
            <person name="Stanley M."/>
            <person name="Sussman M.R."/>
            <person name="Taylor A.R."/>
            <person name="Vardi A."/>
            <person name="von Dassow P."/>
            <person name="Vyverman W."/>
            <person name="Willis A."/>
            <person name="Wyrwicz L.S."/>
            <person name="Rokhsar D.S."/>
            <person name="Weissenbach J."/>
            <person name="Armbrust E.V."/>
            <person name="Green B.R."/>
            <person name="Van de Peer Y."/>
            <person name="Grigoriev I.V."/>
        </authorList>
    </citation>
    <scope>NUCLEOTIDE SEQUENCE [LARGE SCALE GENOMIC DNA]</scope>
    <source>
        <strain evidence="3 4">CCMP1335</strain>
    </source>
</reference>